<proteinExistence type="predicted"/>
<reference evidence="1 2" key="1">
    <citation type="submission" date="2022-10" db="EMBL/GenBank/DDBJ databases">
        <title>Comparative genomics and taxonomic characterization of three novel marine species of genus Reichenbachiella exhibiting antioxidant and polysaccharide degradation activities.</title>
        <authorList>
            <person name="Muhammad N."/>
            <person name="Lee Y.-J."/>
            <person name="Ko J."/>
            <person name="Kim S.-G."/>
        </authorList>
    </citation>
    <scope>NUCLEOTIDE SEQUENCE [LARGE SCALE GENOMIC DNA]</scope>
    <source>
        <strain evidence="1 2">ABR2-5</strain>
    </source>
</reference>
<name>A0ABT3CTH5_9BACT</name>
<accession>A0ABT3CTH5</accession>
<comment type="caution">
    <text evidence="1">The sequence shown here is derived from an EMBL/GenBank/DDBJ whole genome shotgun (WGS) entry which is preliminary data.</text>
</comment>
<protein>
    <submittedName>
        <fullName evidence="1">Uncharacterized protein</fullName>
    </submittedName>
</protein>
<dbReference type="RefSeq" id="WP_264137802.1">
    <property type="nucleotide sequence ID" value="NZ_JAOYOD010000001.1"/>
</dbReference>
<sequence length="172" mass="20163">MKIQKLLNIIKPRYRRKFTYHGTFQQLSDELRNIKGHMWSKKFIYYKVKGNGVFKVYATISLGTLTGMGFGPGINAKITVEEAEPMNQKVTFTTPVRIEHFFTTGLFFILPAVMHYERLNFELLFSNFKDWAIITGWFHFVYRAQELILIDKIKSFFKTESTDAVQSLEVNN</sequence>
<evidence type="ECO:0000313" key="2">
    <source>
        <dbReference type="Proteomes" id="UP001300692"/>
    </source>
</evidence>
<evidence type="ECO:0000313" key="1">
    <source>
        <dbReference type="EMBL" id="MCV9386973.1"/>
    </source>
</evidence>
<dbReference type="Proteomes" id="UP001300692">
    <property type="component" value="Unassembled WGS sequence"/>
</dbReference>
<organism evidence="1 2">
    <name type="scientific">Reichenbachiella ulvae</name>
    <dbReference type="NCBI Taxonomy" id="2980104"/>
    <lineage>
        <taxon>Bacteria</taxon>
        <taxon>Pseudomonadati</taxon>
        <taxon>Bacteroidota</taxon>
        <taxon>Cytophagia</taxon>
        <taxon>Cytophagales</taxon>
        <taxon>Reichenbachiellaceae</taxon>
        <taxon>Reichenbachiella</taxon>
    </lineage>
</organism>
<keyword evidence="2" id="KW-1185">Reference proteome</keyword>
<gene>
    <name evidence="1" type="ORF">N7U62_09885</name>
</gene>
<dbReference type="EMBL" id="JAOYOD010000001">
    <property type="protein sequence ID" value="MCV9386973.1"/>
    <property type="molecule type" value="Genomic_DNA"/>
</dbReference>